<dbReference type="OrthoDB" id="9780891at2"/>
<evidence type="ECO:0000313" key="2">
    <source>
        <dbReference type="EMBL" id="EFH88821.1"/>
    </source>
</evidence>
<proteinExistence type="predicted"/>
<dbReference type="InterPro" id="IPR028212">
    <property type="entry name" value="GHL6"/>
</dbReference>
<gene>
    <name evidence="2" type="ORF">Krac_10322</name>
</gene>
<feature type="region of interest" description="Disordered" evidence="1">
    <location>
        <begin position="195"/>
        <end position="220"/>
    </location>
</feature>
<organism evidence="2 3">
    <name type="scientific">Ktedonobacter racemifer DSM 44963</name>
    <dbReference type="NCBI Taxonomy" id="485913"/>
    <lineage>
        <taxon>Bacteria</taxon>
        <taxon>Bacillati</taxon>
        <taxon>Chloroflexota</taxon>
        <taxon>Ktedonobacteria</taxon>
        <taxon>Ktedonobacterales</taxon>
        <taxon>Ktedonobacteraceae</taxon>
        <taxon>Ktedonobacter</taxon>
    </lineage>
</organism>
<dbReference type="InterPro" id="IPR017853">
    <property type="entry name" value="GH"/>
</dbReference>
<name>D6TGB9_KTERA</name>
<dbReference type="InterPro" id="IPR029062">
    <property type="entry name" value="Class_I_gatase-like"/>
</dbReference>
<dbReference type="Gene3D" id="3.40.50.880">
    <property type="match status" value="1"/>
</dbReference>
<dbReference type="CDD" id="cd03143">
    <property type="entry name" value="A4_beta-galactosidase_middle_domain"/>
    <property type="match status" value="1"/>
</dbReference>
<dbReference type="eggNOG" id="COG1874">
    <property type="taxonomic scope" value="Bacteria"/>
</dbReference>
<reference evidence="2 3" key="1">
    <citation type="journal article" date="2011" name="Stand. Genomic Sci.">
        <title>Non-contiguous finished genome sequence and contextual data of the filamentous soil bacterium Ktedonobacter racemifer type strain (SOSP1-21).</title>
        <authorList>
            <person name="Chang Y.J."/>
            <person name="Land M."/>
            <person name="Hauser L."/>
            <person name="Chertkov O."/>
            <person name="Del Rio T.G."/>
            <person name="Nolan M."/>
            <person name="Copeland A."/>
            <person name="Tice H."/>
            <person name="Cheng J.F."/>
            <person name="Lucas S."/>
            <person name="Han C."/>
            <person name="Goodwin L."/>
            <person name="Pitluck S."/>
            <person name="Ivanova N."/>
            <person name="Ovchinikova G."/>
            <person name="Pati A."/>
            <person name="Chen A."/>
            <person name="Palaniappan K."/>
            <person name="Mavromatis K."/>
            <person name="Liolios K."/>
            <person name="Brettin T."/>
            <person name="Fiebig A."/>
            <person name="Rohde M."/>
            <person name="Abt B."/>
            <person name="Goker M."/>
            <person name="Detter J.C."/>
            <person name="Woyke T."/>
            <person name="Bristow J."/>
            <person name="Eisen J.A."/>
            <person name="Markowitz V."/>
            <person name="Hugenholtz P."/>
            <person name="Kyrpides N.C."/>
            <person name="Klenk H.P."/>
            <person name="Lapidus A."/>
        </authorList>
    </citation>
    <scope>NUCLEOTIDE SEQUENCE [LARGE SCALE GENOMIC DNA]</scope>
    <source>
        <strain evidence="3">DSM 44963</strain>
    </source>
</reference>
<feature type="compositionally biased region" description="Polar residues" evidence="1">
    <location>
        <begin position="208"/>
        <end position="217"/>
    </location>
</feature>
<dbReference type="EMBL" id="ADVG01000001">
    <property type="protein sequence ID" value="EFH88821.1"/>
    <property type="molecule type" value="Genomic_DNA"/>
</dbReference>
<protein>
    <submittedName>
        <fullName evidence="2">Uncharacterized protein</fullName>
    </submittedName>
</protein>
<dbReference type="AlphaFoldDB" id="D6TGB9"/>
<accession>D6TGB9</accession>
<evidence type="ECO:0000313" key="3">
    <source>
        <dbReference type="Proteomes" id="UP000004508"/>
    </source>
</evidence>
<dbReference type="RefSeq" id="WP_007905000.1">
    <property type="nucleotide sequence ID" value="NZ_ADVG01000001.1"/>
</dbReference>
<dbReference type="STRING" id="485913.Krac_10322"/>
<keyword evidence="3" id="KW-1185">Reference proteome</keyword>
<dbReference type="Gene3D" id="3.20.20.80">
    <property type="entry name" value="Glycosidases"/>
    <property type="match status" value="1"/>
</dbReference>
<dbReference type="SUPFAM" id="SSF51445">
    <property type="entry name" value="(Trans)glycosidases"/>
    <property type="match status" value="1"/>
</dbReference>
<comment type="caution">
    <text evidence="2">The sequence shown here is derived from an EMBL/GenBank/DDBJ whole genome shotgun (WGS) entry which is preliminary data.</text>
</comment>
<evidence type="ECO:0000256" key="1">
    <source>
        <dbReference type="SAM" id="MobiDB-lite"/>
    </source>
</evidence>
<dbReference type="Proteomes" id="UP000004508">
    <property type="component" value="Unassembled WGS sequence"/>
</dbReference>
<sequence>MPNDQWYASLGRKLHLDYHEPEWMTGIAEGMTPEYTSQQVRMFREAGIQSVSFFLHDHHGYCFFPTEQGKPHPHLSRDYAKAMSETLHAEGLKAVGYFCVFTNVSLKDQHPDWLVTLPDGTKPSGAWLQYESSSPCPSSPYLEEYVLPLLREAVSRYELDGIWLDGGAWLTSTLCHCTFCQQQFREATGLELPVSSPHTPKRPWPVVPTTSWSSGDSSENDVRLTEWTTQDESGDNEQWVAWRIWRRGQVQHYLNSVAEALKSIRPSLLFTDNASGRWSSPLVLTENGRFVRWLSPDELAIDFFSCDPVPMGGHHEIVLSREGRYQATIGRPFDFMNERFHRWGEWQLRSLTDFKLEFATILAVGGTCNFSDQPYPDGTLEPAVYDALREGYDFVQKREPFVLGNEPVPEVALLASGPSQLFGPLGNGRDAERPLGPVGSADTERRTDRVAGAHLLLVEGGLHCLIYDEPTLRRELSKQSAVIIPEQCLLEEATIEALDQYVRDGGRLLVTGRSGWWDEQYRWQGTERLAKILGLEIQSKLPSPIYYTRLTPELRHLQELPDMPMQLWGTAFRVQPQSAQSLADLIAPRDDVWRDGIQDEAHWQHYTTFGACPPGQKVVGPAITINHYGKGIAAFIAVDPFASYYRDGHAQTRSMVLALLELVLPTKERKLSVEKPLHMEVSLQRKDDTSVVHLVNFFAQKRLGTLIHNEQVVPVRGVQVRVRRESAPLSVTLEPEGKPLEWTYDEHVVTVQVPEVEIHAMVVIR</sequence>
<dbReference type="Pfam" id="PF14871">
    <property type="entry name" value="GHL6"/>
    <property type="match status" value="1"/>
</dbReference>
<dbReference type="InParanoid" id="D6TGB9"/>
<dbReference type="SUPFAM" id="SSF52317">
    <property type="entry name" value="Class I glutamine amidotransferase-like"/>
    <property type="match status" value="1"/>
</dbReference>
<feature type="region of interest" description="Disordered" evidence="1">
    <location>
        <begin position="425"/>
        <end position="444"/>
    </location>
</feature>